<dbReference type="RefSeq" id="WP_185257617.1">
    <property type="nucleotide sequence ID" value="NZ_AP023368.1"/>
</dbReference>
<comment type="similarity">
    <text evidence="1">Belongs to the UPF0047 family.</text>
</comment>
<dbReference type="SUPFAM" id="SSF111038">
    <property type="entry name" value="YjbQ-like"/>
    <property type="match status" value="1"/>
</dbReference>
<organism evidence="2 3">
    <name type="scientific">Anaerocolumna chitinilytica</name>
    <dbReference type="NCBI Taxonomy" id="1727145"/>
    <lineage>
        <taxon>Bacteria</taxon>
        <taxon>Bacillati</taxon>
        <taxon>Bacillota</taxon>
        <taxon>Clostridia</taxon>
        <taxon>Lachnospirales</taxon>
        <taxon>Lachnospiraceae</taxon>
        <taxon>Anaerocolumna</taxon>
    </lineage>
</organism>
<reference evidence="2 3" key="1">
    <citation type="submission" date="2020-08" db="EMBL/GenBank/DDBJ databases">
        <title>Draft genome sequencing of an Anaerocolumna strain isolated from anoxic soil subjected to BSD treatment.</title>
        <authorList>
            <person name="Uek A."/>
            <person name="Tonouchi A."/>
        </authorList>
    </citation>
    <scope>NUCLEOTIDE SEQUENCE [LARGE SCALE GENOMIC DNA]</scope>
    <source>
        <strain evidence="2 3">CTTW</strain>
    </source>
</reference>
<dbReference type="KEGG" id="acht:bsdcttw_02010"/>
<accession>A0A7I8DFJ7</accession>
<dbReference type="InterPro" id="IPR001602">
    <property type="entry name" value="UPF0047_YjbQ-like"/>
</dbReference>
<dbReference type="NCBIfam" id="TIGR00149">
    <property type="entry name" value="TIGR00149_YjbQ"/>
    <property type="match status" value="1"/>
</dbReference>
<dbReference type="InterPro" id="IPR035917">
    <property type="entry name" value="YjbQ-like_sf"/>
</dbReference>
<dbReference type="Pfam" id="PF01894">
    <property type="entry name" value="YjbQ"/>
    <property type="match status" value="1"/>
</dbReference>
<gene>
    <name evidence="2" type="ORF">bsdcttw_02010</name>
</gene>
<protein>
    <recommendedName>
        <fullName evidence="4">YjbQ family protein</fullName>
    </recommendedName>
</protein>
<dbReference type="PANTHER" id="PTHR30615">
    <property type="entry name" value="UNCHARACTERIZED PROTEIN YJBQ-RELATED"/>
    <property type="match status" value="1"/>
</dbReference>
<dbReference type="EMBL" id="AP023368">
    <property type="protein sequence ID" value="BCJ97160.1"/>
    <property type="molecule type" value="Genomic_DNA"/>
</dbReference>
<dbReference type="PIRSF" id="PIRSF004681">
    <property type="entry name" value="UCP004681"/>
    <property type="match status" value="1"/>
</dbReference>
<evidence type="ECO:0000313" key="2">
    <source>
        <dbReference type="EMBL" id="BCJ97160.1"/>
    </source>
</evidence>
<evidence type="ECO:0000256" key="1">
    <source>
        <dbReference type="ARBA" id="ARBA00005534"/>
    </source>
</evidence>
<dbReference type="AlphaFoldDB" id="A0A7I8DFJ7"/>
<name>A0A7I8DFJ7_9FIRM</name>
<proteinExistence type="inferred from homology"/>
<evidence type="ECO:0000313" key="3">
    <source>
        <dbReference type="Proteomes" id="UP000515703"/>
    </source>
</evidence>
<sequence length="142" mass="15595">MVDLQKITWMSRKPEQFHMITKEVHDIVEKSPVKNGLVLVVTAHTTTGIMVNEGLPCVETDISDTLTRIVPLEADYAHAHFLPSYGATGNNSTGHIKSLICGNHCVFPVVDGKIICGGAQDIYIVEFDGPQTRKVFVEVFGD</sequence>
<dbReference type="Gene3D" id="2.60.120.460">
    <property type="entry name" value="YjbQ-like"/>
    <property type="match status" value="1"/>
</dbReference>
<dbReference type="Proteomes" id="UP000515703">
    <property type="component" value="Chromosome"/>
</dbReference>
<keyword evidence="3" id="KW-1185">Reference proteome</keyword>
<reference evidence="2 3" key="2">
    <citation type="submission" date="2020-08" db="EMBL/GenBank/DDBJ databases">
        <authorList>
            <person name="Ueki A."/>
            <person name="Tonouchi A."/>
        </authorList>
    </citation>
    <scope>NUCLEOTIDE SEQUENCE [LARGE SCALE GENOMIC DNA]</scope>
    <source>
        <strain evidence="2 3">CTTW</strain>
    </source>
</reference>
<dbReference type="PANTHER" id="PTHR30615:SF8">
    <property type="entry name" value="UPF0047 PROTEIN C4A8.02C"/>
    <property type="match status" value="1"/>
</dbReference>
<evidence type="ECO:0008006" key="4">
    <source>
        <dbReference type="Google" id="ProtNLM"/>
    </source>
</evidence>